<accession>A0A934QSC4</accession>
<proteinExistence type="predicted"/>
<reference evidence="1" key="1">
    <citation type="submission" date="2020-12" db="EMBL/GenBank/DDBJ databases">
        <title>Prauserella sp. ASG 168, a novel actinomycete isolated from cave rock.</title>
        <authorList>
            <person name="Suriyachadkun C."/>
        </authorList>
    </citation>
    <scope>NUCLEOTIDE SEQUENCE</scope>
    <source>
        <strain evidence="1">ASG 168</strain>
    </source>
</reference>
<dbReference type="Pfam" id="PF14430">
    <property type="entry name" value="Imm1"/>
    <property type="match status" value="1"/>
</dbReference>
<evidence type="ECO:0000313" key="2">
    <source>
        <dbReference type="Proteomes" id="UP000635245"/>
    </source>
</evidence>
<evidence type="ECO:0008006" key="3">
    <source>
        <dbReference type="Google" id="ProtNLM"/>
    </source>
</evidence>
<dbReference type="AlphaFoldDB" id="A0A934QSC4"/>
<dbReference type="Proteomes" id="UP000635245">
    <property type="component" value="Unassembled WGS sequence"/>
</dbReference>
<dbReference type="InterPro" id="IPR025680">
    <property type="entry name" value="DddI"/>
</dbReference>
<sequence>MTDLLDLTGFRVEDVPDATQFVAHVREFAAQDRDAAHFWVIAAGPTDVRHDDHVELEFGVSNEPGIGALTFGQRDDQYVPAIGTNDEEVSYQLAGLHPSYLPAKAEVPLDDMLAALAQFIRTHQRPTSIEWVPAD</sequence>
<organism evidence="1 2">
    <name type="scientific">Prauserella cavernicola</name>
    <dbReference type="NCBI Taxonomy" id="2800127"/>
    <lineage>
        <taxon>Bacteria</taxon>
        <taxon>Bacillati</taxon>
        <taxon>Actinomycetota</taxon>
        <taxon>Actinomycetes</taxon>
        <taxon>Pseudonocardiales</taxon>
        <taxon>Pseudonocardiaceae</taxon>
        <taxon>Prauserella</taxon>
    </lineage>
</organism>
<protein>
    <recommendedName>
        <fullName evidence="3">Immunity protein Imm1</fullName>
    </recommendedName>
</protein>
<evidence type="ECO:0000313" key="1">
    <source>
        <dbReference type="EMBL" id="MBK1784454.1"/>
    </source>
</evidence>
<gene>
    <name evidence="1" type="ORF">JHE00_08955</name>
</gene>
<name>A0A934QSC4_9PSEU</name>
<dbReference type="EMBL" id="JAENJH010000002">
    <property type="protein sequence ID" value="MBK1784454.1"/>
    <property type="molecule type" value="Genomic_DNA"/>
</dbReference>
<keyword evidence="2" id="KW-1185">Reference proteome</keyword>
<dbReference type="RefSeq" id="WP_200316852.1">
    <property type="nucleotide sequence ID" value="NZ_JAENJH010000002.1"/>
</dbReference>
<comment type="caution">
    <text evidence="1">The sequence shown here is derived from an EMBL/GenBank/DDBJ whole genome shotgun (WGS) entry which is preliminary data.</text>
</comment>